<comment type="function">
    <text evidence="5">Subunit of the V1 complex of vacuolar(H+)-ATPase (V-ATPase), a multisubunit enzyme composed of a peripheral complex (V1) that hydrolyzes ATP and a membrane integral complex (V0) that translocates protons. V-ATPase is responsible for acidifying and maintaining the pH of intracellular compartments and in some cell types, is targeted to the plasma membrane, where it is responsible for acidifying the extracellular environment. Subunit C is necessary for the assembly of the catalytic sector of the enzyme and is likely to have a specific function in its catalytic activity.</text>
</comment>
<dbReference type="EMBL" id="FMSP01000005">
    <property type="protein sequence ID" value="SCV70482.1"/>
    <property type="molecule type" value="Genomic_DNA"/>
</dbReference>
<dbReference type="CDD" id="cd14785">
    <property type="entry name" value="V-ATPase_C"/>
    <property type="match status" value="1"/>
</dbReference>
<keyword evidence="2 5" id="KW-0813">Transport</keyword>
<dbReference type="STRING" id="269621.A0A238F9E3"/>
<organism evidence="7 8">
    <name type="scientific">Microbotryum intermedium</name>
    <dbReference type="NCBI Taxonomy" id="269621"/>
    <lineage>
        <taxon>Eukaryota</taxon>
        <taxon>Fungi</taxon>
        <taxon>Dikarya</taxon>
        <taxon>Basidiomycota</taxon>
        <taxon>Pucciniomycotina</taxon>
        <taxon>Microbotryomycetes</taxon>
        <taxon>Microbotryales</taxon>
        <taxon>Microbotryaceae</taxon>
        <taxon>Microbotryum</taxon>
    </lineage>
</organism>
<protein>
    <recommendedName>
        <fullName evidence="5">V-type proton ATPase subunit C</fullName>
    </recommendedName>
</protein>
<name>A0A238F9E3_9BASI</name>
<evidence type="ECO:0000256" key="6">
    <source>
        <dbReference type="SAM" id="MobiDB-lite"/>
    </source>
</evidence>
<comment type="similarity">
    <text evidence="1 5">Belongs to the V-ATPase C subunit family.</text>
</comment>
<dbReference type="AlphaFoldDB" id="A0A238F9E3"/>
<dbReference type="InterPro" id="IPR036132">
    <property type="entry name" value="Vac_ATP_synth_c_sf"/>
</dbReference>
<accession>A0A238F9E3</accession>
<dbReference type="OrthoDB" id="6605928at2759"/>
<evidence type="ECO:0000256" key="5">
    <source>
        <dbReference type="RuleBase" id="RU364010"/>
    </source>
</evidence>
<feature type="region of interest" description="Disordered" evidence="6">
    <location>
        <begin position="397"/>
        <end position="417"/>
    </location>
</feature>
<dbReference type="Proteomes" id="UP000198372">
    <property type="component" value="Unassembled WGS sequence"/>
</dbReference>
<sequence>MPSPTSYWLVTTQADSSSSADQLEDLQAVLGHGKLGRAAYIDFPQFKTGTLSSLLTLSEQLTKQDPAVSSALVKTVDQIRSLTFADSTSVSSDRASPLSQHLVTDDGRPYLNYIFPSDDSPAATREPAWTWNRSKYRYDSRSLQEIVEGLMKEVSSIENAQRNKSGQYGIVKGQVVSAQRKKTGNLSMRSLADVVSAEDFAGTNESEYLETVLVAVPKSVHLHWTLSFSDLSVASELTRLDVCPFRNLVKAWENSYERLCPMVVPRSSSKLASDDEFVLYGVTIFRRVKDEFSQKCREAKFILRDFTYDASAIQKAQADLVALEAEEKELWTDLLRLSRINFSELFQISIHLKVVRAYVESVLRYGLPAAYFGAIIKPEPKTVSKLTAALSEYLGTEGKGKGGSKKHGKGSSSEGTDATVAGEFANVLEGEYLDFVLFEIERVDA</sequence>
<evidence type="ECO:0000256" key="3">
    <source>
        <dbReference type="ARBA" id="ARBA00022781"/>
    </source>
</evidence>
<dbReference type="SUPFAM" id="SSF118203">
    <property type="entry name" value="Vacuolar ATP synthase subunit C"/>
    <property type="match status" value="2"/>
</dbReference>
<dbReference type="Gene3D" id="1.20.1460.10">
    <property type="entry name" value="subunit c (vma5p) of the yeast v-atpase, domain 2"/>
    <property type="match status" value="1"/>
</dbReference>
<dbReference type="PANTHER" id="PTHR10137:SF0">
    <property type="entry name" value="V-TYPE PROTON ATPASE SUBUNIT C"/>
    <property type="match status" value="1"/>
</dbReference>
<evidence type="ECO:0000256" key="1">
    <source>
        <dbReference type="ARBA" id="ARBA00006138"/>
    </source>
</evidence>
<dbReference type="PANTHER" id="PTHR10137">
    <property type="entry name" value="V-TYPE PROTON ATPASE SUBUNIT C"/>
    <property type="match status" value="1"/>
</dbReference>
<evidence type="ECO:0000256" key="4">
    <source>
        <dbReference type="ARBA" id="ARBA00023065"/>
    </source>
</evidence>
<dbReference type="Pfam" id="PF03223">
    <property type="entry name" value="V-ATPase_C"/>
    <property type="match status" value="2"/>
</dbReference>
<dbReference type="Gene3D" id="3.30.70.100">
    <property type="match status" value="1"/>
</dbReference>
<proteinExistence type="inferred from homology"/>
<dbReference type="InterPro" id="IPR004907">
    <property type="entry name" value="ATPase_V1-cplx_csu"/>
</dbReference>
<keyword evidence="3 5" id="KW-0375">Hydrogen ion transport</keyword>
<keyword evidence="8" id="KW-1185">Reference proteome</keyword>
<evidence type="ECO:0000256" key="2">
    <source>
        <dbReference type="ARBA" id="ARBA00022448"/>
    </source>
</evidence>
<comment type="subunit">
    <text evidence="5">V-ATPase is a heteromultimeric enzyme composed of a peripheral catalytic V1 complex (components A to H) attached to an integral membrane V0 proton pore complex.</text>
</comment>
<keyword evidence="4 5" id="KW-0406">Ion transport</keyword>
<dbReference type="GO" id="GO:0000221">
    <property type="term" value="C:vacuolar proton-transporting V-type ATPase, V1 domain"/>
    <property type="evidence" value="ECO:0007669"/>
    <property type="project" value="TreeGrafter"/>
</dbReference>
<evidence type="ECO:0000313" key="7">
    <source>
        <dbReference type="EMBL" id="SCV70482.1"/>
    </source>
</evidence>
<dbReference type="GO" id="GO:0046961">
    <property type="term" value="F:proton-transporting ATPase activity, rotational mechanism"/>
    <property type="evidence" value="ECO:0007669"/>
    <property type="project" value="InterPro"/>
</dbReference>
<reference evidence="8" key="1">
    <citation type="submission" date="2016-09" db="EMBL/GenBank/DDBJ databases">
        <authorList>
            <person name="Jeantristanb JTB J.-T."/>
            <person name="Ricardo R."/>
        </authorList>
    </citation>
    <scope>NUCLEOTIDE SEQUENCE [LARGE SCALE GENOMIC DNA]</scope>
</reference>
<gene>
    <name evidence="7" type="ORF">BQ2448_1876</name>
</gene>
<evidence type="ECO:0000313" key="8">
    <source>
        <dbReference type="Proteomes" id="UP000198372"/>
    </source>
</evidence>